<dbReference type="eggNOG" id="COG0228">
    <property type="taxonomic scope" value="Bacteria"/>
</dbReference>
<evidence type="ECO:0000256" key="3">
    <source>
        <dbReference type="HAMAP-Rule" id="MF_00385"/>
    </source>
</evidence>
<dbReference type="SUPFAM" id="SSF54565">
    <property type="entry name" value="Ribosomal protein S16"/>
    <property type="match status" value="1"/>
</dbReference>
<evidence type="ECO:0000313" key="6">
    <source>
        <dbReference type="Proteomes" id="UP000005546"/>
    </source>
</evidence>
<keyword evidence="1 3" id="KW-0689">Ribosomal protein</keyword>
<protein>
    <recommendedName>
        <fullName evidence="3">Small ribosomal subunit protein bS16</fullName>
    </recommendedName>
</protein>
<dbReference type="PANTHER" id="PTHR12919">
    <property type="entry name" value="30S RIBOSOMAL PROTEIN S16"/>
    <property type="match status" value="1"/>
</dbReference>
<dbReference type="NCBIfam" id="NF011094">
    <property type="entry name" value="PRK14521.1"/>
    <property type="match status" value="1"/>
</dbReference>
<dbReference type="PANTHER" id="PTHR12919:SF20">
    <property type="entry name" value="SMALL RIBOSOMAL SUBUNIT PROTEIN BS16M"/>
    <property type="match status" value="1"/>
</dbReference>
<evidence type="ECO:0000256" key="1">
    <source>
        <dbReference type="ARBA" id="ARBA00022980"/>
    </source>
</evidence>
<dbReference type="AlphaFoldDB" id="F3QZ38"/>
<dbReference type="EMBL" id="AFBR01000098">
    <property type="protein sequence ID" value="EGG49967.1"/>
    <property type="molecule type" value="Genomic_DNA"/>
</dbReference>
<dbReference type="GO" id="GO:0003735">
    <property type="term" value="F:structural constituent of ribosome"/>
    <property type="evidence" value="ECO:0007669"/>
    <property type="project" value="InterPro"/>
</dbReference>
<organism evidence="5 6">
    <name type="scientific">Paraprevotella xylaniphila YIT 11841</name>
    <dbReference type="NCBI Taxonomy" id="762982"/>
    <lineage>
        <taxon>Bacteria</taxon>
        <taxon>Pseudomonadati</taxon>
        <taxon>Bacteroidota</taxon>
        <taxon>Bacteroidia</taxon>
        <taxon>Bacteroidales</taxon>
        <taxon>Prevotellaceae</taxon>
        <taxon>Paraprevotella</taxon>
    </lineage>
</organism>
<dbReference type="HOGENOM" id="CLU_100590_0_0_10"/>
<feature type="compositionally biased region" description="Basic and acidic residues" evidence="4">
    <location>
        <begin position="150"/>
        <end position="161"/>
    </location>
</feature>
<name>F3QZ38_9BACT</name>
<dbReference type="GeneID" id="98396462"/>
<evidence type="ECO:0000256" key="2">
    <source>
        <dbReference type="ARBA" id="ARBA00023274"/>
    </source>
</evidence>
<accession>F3QZ38</accession>
<dbReference type="GO" id="GO:0005737">
    <property type="term" value="C:cytoplasm"/>
    <property type="evidence" value="ECO:0007669"/>
    <property type="project" value="UniProtKB-ARBA"/>
</dbReference>
<dbReference type="GO" id="GO:0006412">
    <property type="term" value="P:translation"/>
    <property type="evidence" value="ECO:0007669"/>
    <property type="project" value="UniProtKB-UniRule"/>
</dbReference>
<comment type="similarity">
    <text evidence="3">Belongs to the bacterial ribosomal protein bS16 family.</text>
</comment>
<dbReference type="Gene3D" id="3.30.1320.10">
    <property type="match status" value="1"/>
</dbReference>
<comment type="caution">
    <text evidence="5">The sequence shown here is derived from an EMBL/GenBank/DDBJ whole genome shotgun (WGS) entry which is preliminary data.</text>
</comment>
<evidence type="ECO:0000256" key="4">
    <source>
        <dbReference type="SAM" id="MobiDB-lite"/>
    </source>
</evidence>
<reference evidence="5 6" key="1">
    <citation type="submission" date="2011-02" db="EMBL/GenBank/DDBJ databases">
        <authorList>
            <person name="Weinstock G."/>
            <person name="Sodergren E."/>
            <person name="Clifton S."/>
            <person name="Fulton L."/>
            <person name="Fulton B."/>
            <person name="Courtney L."/>
            <person name="Fronick C."/>
            <person name="Harrison M."/>
            <person name="Strong C."/>
            <person name="Farmer C."/>
            <person name="Delahaunty K."/>
            <person name="Markovic C."/>
            <person name="Hall O."/>
            <person name="Minx P."/>
            <person name="Tomlinson C."/>
            <person name="Mitreva M."/>
            <person name="Hou S."/>
            <person name="Chen J."/>
            <person name="Wollam A."/>
            <person name="Pepin K.H."/>
            <person name="Johnson M."/>
            <person name="Bhonagiri V."/>
            <person name="Zhang X."/>
            <person name="Suruliraj S."/>
            <person name="Warren W."/>
            <person name="Chinwalla A."/>
            <person name="Mardis E.R."/>
            <person name="Wilson R.K."/>
        </authorList>
    </citation>
    <scope>NUCLEOTIDE SEQUENCE [LARGE SCALE GENOMIC DNA]</scope>
    <source>
        <strain evidence="5 6">YIT 11841</strain>
    </source>
</reference>
<proteinExistence type="inferred from homology"/>
<feature type="region of interest" description="Disordered" evidence="4">
    <location>
        <begin position="150"/>
        <end position="182"/>
    </location>
</feature>
<dbReference type="GO" id="GO:0015935">
    <property type="term" value="C:small ribosomal subunit"/>
    <property type="evidence" value="ECO:0007669"/>
    <property type="project" value="TreeGrafter"/>
</dbReference>
<gene>
    <name evidence="3" type="primary">rpsP</name>
    <name evidence="5" type="ORF">HMPREF9442_03484</name>
</gene>
<feature type="compositionally biased region" description="Low complexity" evidence="4">
    <location>
        <begin position="162"/>
        <end position="173"/>
    </location>
</feature>
<sequence length="182" mass="19770">MATKIRLQRNGRKGYAFYSIVIADVRAPRDGKFTEKIGTYNPNTNPATVDLKFDRALYWVEVGAQPTDTVRNILSKEGVYMMKHLRGGVKKGAFDEAAAQAKFEAWKNDKQKGLEAFEAKKAAEKKAAAEARLQAEKKVNEEIAKKVAEKKAAEAAAKAEAEAAQAPADAPAEGTTETPAEA</sequence>
<dbReference type="HAMAP" id="MF_00385">
    <property type="entry name" value="Ribosomal_bS16"/>
    <property type="match status" value="1"/>
</dbReference>
<dbReference type="OrthoDB" id="9807878at2"/>
<evidence type="ECO:0000313" key="5">
    <source>
        <dbReference type="EMBL" id="EGG49967.1"/>
    </source>
</evidence>
<dbReference type="InterPro" id="IPR000307">
    <property type="entry name" value="Ribosomal_bS16"/>
</dbReference>
<dbReference type="STRING" id="762982.HMPREF9442_03484"/>
<keyword evidence="2 3" id="KW-0687">Ribonucleoprotein</keyword>
<dbReference type="Proteomes" id="UP000005546">
    <property type="component" value="Unassembled WGS sequence"/>
</dbReference>
<dbReference type="NCBIfam" id="TIGR00002">
    <property type="entry name" value="S16"/>
    <property type="match status" value="1"/>
</dbReference>
<dbReference type="RefSeq" id="WP_008630351.1">
    <property type="nucleotide sequence ID" value="NZ_GL883891.1"/>
</dbReference>
<dbReference type="InterPro" id="IPR023803">
    <property type="entry name" value="Ribosomal_bS16_dom_sf"/>
</dbReference>
<dbReference type="Pfam" id="PF00886">
    <property type="entry name" value="Ribosomal_S16"/>
    <property type="match status" value="1"/>
</dbReference>
<keyword evidence="6" id="KW-1185">Reference proteome</keyword>